<organism evidence="4">
    <name type="scientific">hydrothermal vent metagenome</name>
    <dbReference type="NCBI Taxonomy" id="652676"/>
    <lineage>
        <taxon>unclassified sequences</taxon>
        <taxon>metagenomes</taxon>
        <taxon>ecological metagenomes</taxon>
    </lineage>
</organism>
<dbReference type="GO" id="GO:0071111">
    <property type="term" value="F:cyclic-guanylate-specific phosphodiesterase activity"/>
    <property type="evidence" value="ECO:0007669"/>
    <property type="project" value="InterPro"/>
</dbReference>
<dbReference type="CDD" id="cd01948">
    <property type="entry name" value="EAL"/>
    <property type="match status" value="1"/>
</dbReference>
<evidence type="ECO:0000313" key="4">
    <source>
        <dbReference type="EMBL" id="VAW61233.1"/>
    </source>
</evidence>
<evidence type="ECO:0000259" key="2">
    <source>
        <dbReference type="PROSITE" id="PS50883"/>
    </source>
</evidence>
<keyword evidence="1" id="KW-0175">Coiled coil</keyword>
<dbReference type="PROSITE" id="PS50887">
    <property type="entry name" value="GGDEF"/>
    <property type="match status" value="1"/>
</dbReference>
<dbReference type="SUPFAM" id="SSF55781">
    <property type="entry name" value="GAF domain-like"/>
    <property type="match status" value="1"/>
</dbReference>
<dbReference type="AlphaFoldDB" id="A0A3B0XA18"/>
<dbReference type="InterPro" id="IPR003018">
    <property type="entry name" value="GAF"/>
</dbReference>
<feature type="domain" description="EAL" evidence="2">
    <location>
        <begin position="390"/>
        <end position="642"/>
    </location>
</feature>
<dbReference type="InterPro" id="IPR000160">
    <property type="entry name" value="GGDEF_dom"/>
</dbReference>
<dbReference type="SUPFAM" id="SSF55073">
    <property type="entry name" value="Nucleotide cyclase"/>
    <property type="match status" value="1"/>
</dbReference>
<dbReference type="InterPro" id="IPR029787">
    <property type="entry name" value="Nucleotide_cyclase"/>
</dbReference>
<reference evidence="4" key="1">
    <citation type="submission" date="2018-06" db="EMBL/GenBank/DDBJ databases">
        <authorList>
            <person name="Zhirakovskaya E."/>
        </authorList>
    </citation>
    <scope>NUCLEOTIDE SEQUENCE</scope>
</reference>
<dbReference type="InterPro" id="IPR043128">
    <property type="entry name" value="Rev_trsase/Diguanyl_cyclase"/>
</dbReference>
<dbReference type="NCBIfam" id="TIGR00254">
    <property type="entry name" value="GGDEF"/>
    <property type="match status" value="1"/>
</dbReference>
<dbReference type="InterPro" id="IPR035919">
    <property type="entry name" value="EAL_sf"/>
</dbReference>
<accession>A0A3B0XA18</accession>
<dbReference type="Pfam" id="PF00563">
    <property type="entry name" value="EAL"/>
    <property type="match status" value="1"/>
</dbReference>
<dbReference type="PROSITE" id="PS50883">
    <property type="entry name" value="EAL"/>
    <property type="match status" value="1"/>
</dbReference>
<dbReference type="PANTHER" id="PTHR33121:SF70">
    <property type="entry name" value="SIGNALING PROTEIN YKOW"/>
    <property type="match status" value="1"/>
</dbReference>
<feature type="domain" description="GGDEF" evidence="3">
    <location>
        <begin position="250"/>
        <end position="381"/>
    </location>
</feature>
<evidence type="ECO:0000256" key="1">
    <source>
        <dbReference type="SAM" id="Coils"/>
    </source>
</evidence>
<sequence>MRDVSQKNKNLSNIIDFRGELKERESEIELLQDTFKLVSSELNLEKVFDTIAKRALHLVQAETLLIPILDNNNETYTYRAGAGKNADEIIGESLPLDFGVCGWVWKHKRAWWRGILKELEENERTKWEKEAGTLILVPLQGRKKFLGGIAATNKINGLEFSNRDLNMLSMFAGIVSVSIENALSVKELEETQNTLISHQIKIEKLNKQYSESNKKIEQLSLYDSLTNLPNRTLLRDRLDRQLAHPIKNNKIISILLIDINKFKNINDALGHEKADYILIEFSKRIKKIIHADDTLARLGGDEFILMLPNSNLEKTINTVNKILKEMKTPFIIDNKEINVDANIGISTCPEHGTERTLLLRHADIALNIAKKMHSKFHIFNDEVDEEDETQLNFTVDINKAFAEKQFKLYYQPKIDIKTNTIISAEALGRWHHPSKGIVSPILFIDALEQYNLINKYTYEAIASAVNTIHSWSRLGHNIKIAINISTQTLMDPDFVDQVHSIVADFSVSRRLIFEITESLFLSDSEYIFDALTRLRSLGIELSIDDFGTGYSSLSRLKKLPVNELKIDQSFIKEMITNFDDQIIVKSIIDLAHNLGLSVVAEGVETQEVLNHLNRLGCDIAQGYLIAKPMSIENFETFLLHYKKQI</sequence>
<dbReference type="SUPFAM" id="SSF141868">
    <property type="entry name" value="EAL domain-like"/>
    <property type="match status" value="1"/>
</dbReference>
<dbReference type="InterPro" id="IPR050706">
    <property type="entry name" value="Cyclic-di-GMP_PDE-like"/>
</dbReference>
<proteinExistence type="predicted"/>
<dbReference type="Pfam" id="PF00990">
    <property type="entry name" value="GGDEF"/>
    <property type="match status" value="1"/>
</dbReference>
<dbReference type="PANTHER" id="PTHR33121">
    <property type="entry name" value="CYCLIC DI-GMP PHOSPHODIESTERASE PDEF"/>
    <property type="match status" value="1"/>
</dbReference>
<dbReference type="InterPro" id="IPR001633">
    <property type="entry name" value="EAL_dom"/>
</dbReference>
<gene>
    <name evidence="4" type="ORF">MNBD_GAMMA08-1192</name>
</gene>
<dbReference type="Gene3D" id="3.20.20.450">
    <property type="entry name" value="EAL domain"/>
    <property type="match status" value="1"/>
</dbReference>
<evidence type="ECO:0000259" key="3">
    <source>
        <dbReference type="PROSITE" id="PS50887"/>
    </source>
</evidence>
<dbReference type="SMART" id="SM00065">
    <property type="entry name" value="GAF"/>
    <property type="match status" value="1"/>
</dbReference>
<dbReference type="InterPro" id="IPR029016">
    <property type="entry name" value="GAF-like_dom_sf"/>
</dbReference>
<dbReference type="SMART" id="SM00267">
    <property type="entry name" value="GGDEF"/>
    <property type="match status" value="1"/>
</dbReference>
<dbReference type="Gene3D" id="3.30.450.40">
    <property type="match status" value="1"/>
</dbReference>
<dbReference type="SMART" id="SM00052">
    <property type="entry name" value="EAL"/>
    <property type="match status" value="1"/>
</dbReference>
<dbReference type="EMBL" id="UOFH01000176">
    <property type="protein sequence ID" value="VAW61233.1"/>
    <property type="molecule type" value="Genomic_DNA"/>
</dbReference>
<dbReference type="CDD" id="cd01949">
    <property type="entry name" value="GGDEF"/>
    <property type="match status" value="1"/>
</dbReference>
<name>A0A3B0XA18_9ZZZZ</name>
<feature type="coiled-coil region" evidence="1">
    <location>
        <begin position="188"/>
        <end position="222"/>
    </location>
</feature>
<dbReference type="Gene3D" id="3.30.70.270">
    <property type="match status" value="1"/>
</dbReference>
<protein>
    <submittedName>
        <fullName evidence="4">Diguanylate cyclase/phosphodiesterase (GGDEF &amp; EAL domains) with PAS/PAC sensor(S)</fullName>
    </submittedName>
</protein>